<dbReference type="RefSeq" id="WP_093148207.1">
    <property type="nucleotide sequence ID" value="NZ_FNBW01000002.1"/>
</dbReference>
<dbReference type="PROSITE" id="PS00211">
    <property type="entry name" value="ABC_TRANSPORTER_1"/>
    <property type="match status" value="1"/>
</dbReference>
<dbReference type="GO" id="GO:0030256">
    <property type="term" value="C:type I protein secretion system complex"/>
    <property type="evidence" value="ECO:0007669"/>
    <property type="project" value="InterPro"/>
</dbReference>
<dbReference type="SMART" id="SM00382">
    <property type="entry name" value="AAA"/>
    <property type="match status" value="1"/>
</dbReference>
<dbReference type="InterPro" id="IPR003593">
    <property type="entry name" value="AAA+_ATPase"/>
</dbReference>
<comment type="caution">
    <text evidence="13">The sequence shown here is derived from an EMBL/GenBank/DDBJ whole genome shotgun (WGS) entry which is preliminary data.</text>
</comment>
<proteinExistence type="predicted"/>
<dbReference type="GO" id="GO:0034040">
    <property type="term" value="F:ATPase-coupled lipid transmembrane transporter activity"/>
    <property type="evidence" value="ECO:0007669"/>
    <property type="project" value="TreeGrafter"/>
</dbReference>
<keyword evidence="5" id="KW-0547">Nucleotide-binding</keyword>
<dbReference type="GO" id="GO:0005886">
    <property type="term" value="C:plasma membrane"/>
    <property type="evidence" value="ECO:0007669"/>
    <property type="project" value="UniProtKB-SubCell"/>
</dbReference>
<reference evidence="13 14" key="1">
    <citation type="submission" date="2016-10" db="EMBL/GenBank/DDBJ databases">
        <authorList>
            <person name="Varghese N."/>
            <person name="Submissions S."/>
        </authorList>
    </citation>
    <scope>NUCLEOTIDE SEQUENCE [LARGE SCALE GENOMIC DNA]</scope>
    <source>
        <strain evidence="13 14">DSM 18839</strain>
    </source>
</reference>
<dbReference type="SUPFAM" id="SSF90123">
    <property type="entry name" value="ABC transporter transmembrane region"/>
    <property type="match status" value="1"/>
</dbReference>
<feature type="transmembrane region" description="Helical" evidence="10">
    <location>
        <begin position="12"/>
        <end position="35"/>
    </location>
</feature>
<evidence type="ECO:0000256" key="2">
    <source>
        <dbReference type="ARBA" id="ARBA00022448"/>
    </source>
</evidence>
<dbReference type="Proteomes" id="UP000198615">
    <property type="component" value="Unassembled WGS sequence"/>
</dbReference>
<feature type="region of interest" description="Disordered" evidence="9">
    <location>
        <begin position="557"/>
        <end position="675"/>
    </location>
</feature>
<evidence type="ECO:0000256" key="5">
    <source>
        <dbReference type="ARBA" id="ARBA00022741"/>
    </source>
</evidence>
<protein>
    <submittedName>
        <fullName evidence="13">ATP-binding cassette, subfamily C, EexD</fullName>
    </submittedName>
</protein>
<dbReference type="FunFam" id="3.40.50.300:FF:001444">
    <property type="entry name" value="ABC transporter ATP-binding protein"/>
    <property type="match status" value="1"/>
</dbReference>
<dbReference type="GO" id="GO:0005524">
    <property type="term" value="F:ATP binding"/>
    <property type="evidence" value="ECO:0007669"/>
    <property type="project" value="UniProtKB-KW"/>
</dbReference>
<feature type="transmembrane region" description="Helical" evidence="10">
    <location>
        <begin position="55"/>
        <end position="74"/>
    </location>
</feature>
<evidence type="ECO:0000256" key="6">
    <source>
        <dbReference type="ARBA" id="ARBA00022840"/>
    </source>
</evidence>
<dbReference type="InterPro" id="IPR027417">
    <property type="entry name" value="P-loop_NTPase"/>
</dbReference>
<evidence type="ECO:0000256" key="1">
    <source>
        <dbReference type="ARBA" id="ARBA00004651"/>
    </source>
</evidence>
<dbReference type="InterPro" id="IPR010128">
    <property type="entry name" value="ATPase_T1SS_PrtD-like"/>
</dbReference>
<feature type="compositionally biased region" description="Basic and acidic residues" evidence="9">
    <location>
        <begin position="575"/>
        <end position="591"/>
    </location>
</feature>
<dbReference type="CDD" id="cd03246">
    <property type="entry name" value="ABCC_Protease_Secretion"/>
    <property type="match status" value="1"/>
</dbReference>
<keyword evidence="6 13" id="KW-0067">ATP-binding</keyword>
<dbReference type="Pfam" id="PF00005">
    <property type="entry name" value="ABC_tran"/>
    <property type="match status" value="1"/>
</dbReference>
<dbReference type="InterPro" id="IPR036640">
    <property type="entry name" value="ABC1_TM_sf"/>
</dbReference>
<feature type="domain" description="ABC transporter" evidence="11">
    <location>
        <begin position="331"/>
        <end position="567"/>
    </location>
</feature>
<dbReference type="PROSITE" id="PS50893">
    <property type="entry name" value="ABC_TRANSPORTER_2"/>
    <property type="match status" value="1"/>
</dbReference>
<keyword evidence="14" id="KW-1185">Reference proteome</keyword>
<sequence length="675" mass="73124">MKKQEPVSVHNLLKACYTAFFACGIFSFFVNLLMLTMPLFMFQVFDRVLASRSESTLFLLLMIAACALAVQAALDSVRSFAFVRISRWIDRRIAPLLLSSAVAEALDRSKTANSNALRQLSVLRNFLTGPAMLTVLDVPWVPIFLLLILYLNLPMGLAAVGGALVMLALGLTNDHLTRPALNEAQAYSNRAYAAADAAVRNASVVESMGMRQSVIRRFLTENEAVLALQSRASDRAAIFLAISKSTRMLIQMLIMTVAATQIIDPHTPMTGGMMIASVLILGRALQPIEQGVAQARGMVEAFTAYRQIEQTLLTAQDQPERMRLPDPEGRITAENLFYQPQGLAKPILQRIQFEVEPGETLGIVGPSAAGKSTLARLLVGVQQPTVGSVRLDGADIYSWDNEALGAHIGYMPQDVELFSGTVAQNIGRLQENPDPEEVVKAAKLAGLHDLILRLPDGYDTEIGWGGQLLSGGQRQRVALARALFGGPKVVVLDEPNANLDSQGDDALVQALKAMKAAKVTVILITHRPSTLALMDKILVLNGGTVQRFGPRDETLSFLQQGRRPALEGPASQITDGREQRPRPSEPERRPSESGPTVAAEPDVERLEETSRATSQNAEGPTEIQEPPTPEDDAPDAPKGPRGRGAVVRPPSSYKARATSLQVQSVRAISADPTKD</sequence>
<dbReference type="AlphaFoldDB" id="A0A8G2BH79"/>
<organism evidence="13 14">
    <name type="scientific">Thalassobaculum litoreum DSM 18839</name>
    <dbReference type="NCBI Taxonomy" id="1123362"/>
    <lineage>
        <taxon>Bacteria</taxon>
        <taxon>Pseudomonadati</taxon>
        <taxon>Pseudomonadota</taxon>
        <taxon>Alphaproteobacteria</taxon>
        <taxon>Rhodospirillales</taxon>
        <taxon>Thalassobaculaceae</taxon>
        <taxon>Thalassobaculum</taxon>
    </lineage>
</organism>
<dbReference type="InterPro" id="IPR039421">
    <property type="entry name" value="Type_1_exporter"/>
</dbReference>
<name>A0A8G2BH79_9PROT</name>
<dbReference type="NCBIfam" id="TIGR01842">
    <property type="entry name" value="type_I_sec_PrtD"/>
    <property type="match status" value="1"/>
</dbReference>
<keyword evidence="3" id="KW-1003">Cell membrane</keyword>
<dbReference type="SUPFAM" id="SSF52540">
    <property type="entry name" value="P-loop containing nucleoside triphosphate hydrolases"/>
    <property type="match status" value="1"/>
</dbReference>
<evidence type="ECO:0000256" key="7">
    <source>
        <dbReference type="ARBA" id="ARBA00022989"/>
    </source>
</evidence>
<keyword evidence="2" id="KW-0813">Transport</keyword>
<evidence type="ECO:0000256" key="3">
    <source>
        <dbReference type="ARBA" id="ARBA00022475"/>
    </source>
</evidence>
<dbReference type="PANTHER" id="PTHR24221">
    <property type="entry name" value="ATP-BINDING CASSETTE SUB-FAMILY B"/>
    <property type="match status" value="1"/>
</dbReference>
<comment type="subcellular location">
    <subcellularLocation>
        <location evidence="1">Cell membrane</location>
        <topology evidence="1">Multi-pass membrane protein</topology>
    </subcellularLocation>
</comment>
<evidence type="ECO:0000313" key="14">
    <source>
        <dbReference type="Proteomes" id="UP000198615"/>
    </source>
</evidence>
<dbReference type="GO" id="GO:0030253">
    <property type="term" value="P:protein secretion by the type I secretion system"/>
    <property type="evidence" value="ECO:0007669"/>
    <property type="project" value="InterPro"/>
</dbReference>
<feature type="domain" description="ABC transmembrane type-1" evidence="12">
    <location>
        <begin position="21"/>
        <end position="300"/>
    </location>
</feature>
<dbReference type="GO" id="GO:0016887">
    <property type="term" value="F:ATP hydrolysis activity"/>
    <property type="evidence" value="ECO:0007669"/>
    <property type="project" value="InterPro"/>
</dbReference>
<keyword evidence="8 10" id="KW-0472">Membrane</keyword>
<keyword evidence="7 10" id="KW-1133">Transmembrane helix</keyword>
<dbReference type="InterPro" id="IPR017871">
    <property type="entry name" value="ABC_transporter-like_CS"/>
</dbReference>
<dbReference type="PANTHER" id="PTHR24221:SF248">
    <property type="entry name" value="ABC TRANSPORTER TRANSMEMBRANE REGION"/>
    <property type="match status" value="1"/>
</dbReference>
<evidence type="ECO:0000313" key="13">
    <source>
        <dbReference type="EMBL" id="SDF23878.1"/>
    </source>
</evidence>
<evidence type="ECO:0000256" key="8">
    <source>
        <dbReference type="ARBA" id="ARBA00023136"/>
    </source>
</evidence>
<dbReference type="GO" id="GO:0140359">
    <property type="term" value="F:ABC-type transporter activity"/>
    <property type="evidence" value="ECO:0007669"/>
    <property type="project" value="InterPro"/>
</dbReference>
<dbReference type="PROSITE" id="PS50929">
    <property type="entry name" value="ABC_TM1F"/>
    <property type="match status" value="1"/>
</dbReference>
<keyword evidence="4 10" id="KW-0812">Transmembrane</keyword>
<dbReference type="Gene3D" id="3.40.50.300">
    <property type="entry name" value="P-loop containing nucleotide triphosphate hydrolases"/>
    <property type="match status" value="1"/>
</dbReference>
<evidence type="ECO:0000256" key="10">
    <source>
        <dbReference type="SAM" id="Phobius"/>
    </source>
</evidence>
<evidence type="ECO:0000259" key="11">
    <source>
        <dbReference type="PROSITE" id="PS50893"/>
    </source>
</evidence>
<dbReference type="EMBL" id="FNBW01000002">
    <property type="protein sequence ID" value="SDF23878.1"/>
    <property type="molecule type" value="Genomic_DNA"/>
</dbReference>
<dbReference type="InterPro" id="IPR003439">
    <property type="entry name" value="ABC_transporter-like_ATP-bd"/>
</dbReference>
<gene>
    <name evidence="13" type="ORF">SAMN05660686_00691</name>
</gene>
<dbReference type="OrthoDB" id="5288404at2"/>
<dbReference type="InterPro" id="IPR011527">
    <property type="entry name" value="ABC1_TM_dom"/>
</dbReference>
<evidence type="ECO:0000256" key="4">
    <source>
        <dbReference type="ARBA" id="ARBA00022692"/>
    </source>
</evidence>
<evidence type="ECO:0000256" key="9">
    <source>
        <dbReference type="SAM" id="MobiDB-lite"/>
    </source>
</evidence>
<dbReference type="Pfam" id="PF00664">
    <property type="entry name" value="ABC_membrane"/>
    <property type="match status" value="1"/>
</dbReference>
<evidence type="ECO:0000259" key="12">
    <source>
        <dbReference type="PROSITE" id="PS50929"/>
    </source>
</evidence>
<accession>A0A8G2BH79</accession>
<dbReference type="Gene3D" id="1.20.1560.10">
    <property type="entry name" value="ABC transporter type 1, transmembrane domain"/>
    <property type="match status" value="1"/>
</dbReference>